<dbReference type="AlphaFoldDB" id="A0A401ZWV4"/>
<dbReference type="OrthoDB" id="5095936at2"/>
<dbReference type="RefSeq" id="WP_126579014.1">
    <property type="nucleotide sequence ID" value="NZ_BIFR01000001.1"/>
</dbReference>
<accession>A0A401ZWV4</accession>
<reference evidence="2" key="1">
    <citation type="submission" date="2018-12" db="EMBL/GenBank/DDBJ databases">
        <title>Tengunoibacter tsumagoiensis gen. nov., sp. nov., Dictyobacter kobayashii sp. nov., D. alpinus sp. nov., and D. joshuensis sp. nov. and description of Dictyobacteraceae fam. nov. within the order Ktedonobacterales isolated from Tengu-no-mugimeshi.</title>
        <authorList>
            <person name="Wang C.M."/>
            <person name="Zheng Y."/>
            <person name="Sakai Y."/>
            <person name="Toyoda A."/>
            <person name="Minakuchi Y."/>
            <person name="Abe K."/>
            <person name="Yokota A."/>
            <person name="Yabe S."/>
        </authorList>
    </citation>
    <scope>NUCLEOTIDE SEQUENCE [LARGE SCALE GENOMIC DNA]</scope>
    <source>
        <strain evidence="2">Uno3</strain>
    </source>
</reference>
<name>A0A401ZWV4_9CHLR</name>
<dbReference type="InterPro" id="IPR029058">
    <property type="entry name" value="AB_hydrolase_fold"/>
</dbReference>
<dbReference type="SUPFAM" id="SSF53474">
    <property type="entry name" value="alpha/beta-Hydrolases"/>
    <property type="match status" value="1"/>
</dbReference>
<proteinExistence type="predicted"/>
<evidence type="ECO:0000313" key="1">
    <source>
        <dbReference type="EMBL" id="GCE11286.1"/>
    </source>
</evidence>
<dbReference type="EMBL" id="BIFR01000001">
    <property type="protein sequence ID" value="GCE11286.1"/>
    <property type="molecule type" value="Genomic_DNA"/>
</dbReference>
<gene>
    <name evidence="1" type="ORF">KTT_11450</name>
</gene>
<organism evidence="1 2">
    <name type="scientific">Tengunoibacter tsumagoiensis</name>
    <dbReference type="NCBI Taxonomy" id="2014871"/>
    <lineage>
        <taxon>Bacteria</taxon>
        <taxon>Bacillati</taxon>
        <taxon>Chloroflexota</taxon>
        <taxon>Ktedonobacteria</taxon>
        <taxon>Ktedonobacterales</taxon>
        <taxon>Dictyobacteraceae</taxon>
        <taxon>Tengunoibacter</taxon>
    </lineage>
</organism>
<dbReference type="Proteomes" id="UP000287352">
    <property type="component" value="Unassembled WGS sequence"/>
</dbReference>
<protein>
    <submittedName>
        <fullName evidence="1">Uncharacterized protein</fullName>
    </submittedName>
</protein>
<evidence type="ECO:0000313" key="2">
    <source>
        <dbReference type="Proteomes" id="UP000287352"/>
    </source>
</evidence>
<keyword evidence="2" id="KW-1185">Reference proteome</keyword>
<comment type="caution">
    <text evidence="1">The sequence shown here is derived from an EMBL/GenBank/DDBJ whole genome shotgun (WGS) entry which is preliminary data.</text>
</comment>
<sequence>MSNWLQNHTSPVKNTLNTIWNKLKDLQNEFFKYNDDYYVKSQDVANHYQGASAVAFLDAVGTDINKAKSHLEHLGHVSSASSVLSSAITNTSQSYDGKLDGIINESKYEVPQNVFDSWRDALINGVLQADGTQQTFLNDVLTTGSTIITQKWSAVYNDSAAWITLAADSIVLDAVTYDNPWADTNSKDTQKLEKDLEGKFTNSFDNLAQEIEKHLKDWADEIHSAYTTFQGVMNNPDYLSARDLFYYIGSPRDHTQNTNKPITITPYTNKEGQKGLLITIAGTDISHWWDTSLFTALQTGVGAPDNPYLTEIGNAINTYMSQHPEMNGADVTFAGYSLGGMAAQDWASEIMDTSKTNQLSQYHLHVANVVTYGAPVMHSPDAHVNYQMYDANHDPIPLLSSYENPQLSDKHLVDIVNQLVKNPLGVNVWDILNNSDRIETAYQSLQKADTLPWDKKLSSYIDTKHEYQDNLHAIHDLTDIGNIDDGNKETFHVDYVWEMTQNGFQQVPVFIPGHSLNFENHTKYTISNQLNMSSTDTTGIDPQTFGPTEYFGLYTHQ</sequence>
<dbReference type="Gene3D" id="3.40.50.1820">
    <property type="entry name" value="alpha/beta hydrolase"/>
    <property type="match status" value="1"/>
</dbReference>